<organism evidence="1 2">
    <name type="scientific">Trichinella pseudospiralis</name>
    <name type="common">Parasitic roundworm</name>
    <dbReference type="NCBI Taxonomy" id="6337"/>
    <lineage>
        <taxon>Eukaryota</taxon>
        <taxon>Metazoa</taxon>
        <taxon>Ecdysozoa</taxon>
        <taxon>Nematoda</taxon>
        <taxon>Enoplea</taxon>
        <taxon>Dorylaimia</taxon>
        <taxon>Trichinellida</taxon>
        <taxon>Trichinellidae</taxon>
        <taxon>Trichinella</taxon>
    </lineage>
</organism>
<dbReference type="AlphaFoldDB" id="A0A0V1G1Q4"/>
<evidence type="ECO:0000313" key="2">
    <source>
        <dbReference type="Proteomes" id="UP000054995"/>
    </source>
</evidence>
<reference evidence="1 2" key="1">
    <citation type="submission" date="2015-01" db="EMBL/GenBank/DDBJ databases">
        <title>Evolution of Trichinella species and genotypes.</title>
        <authorList>
            <person name="Korhonen P.K."/>
            <person name="Edoardo P."/>
            <person name="Giuseppe L.R."/>
            <person name="Gasser R.B."/>
        </authorList>
    </citation>
    <scope>NUCLEOTIDE SEQUENCE [LARGE SCALE GENOMIC DNA]</scope>
    <source>
        <strain evidence="1">ISS470</strain>
    </source>
</reference>
<evidence type="ECO:0000313" key="1">
    <source>
        <dbReference type="EMBL" id="KRY92192.1"/>
    </source>
</evidence>
<sequence>MDGFMAVRRLVVCGVVHCIELYVGEMLVHCRNISLLSNFTQYYMSNASVCCYSTQVLKTPENALLIPTNYGKLSNKSGSPCNAVRRLHKRLIKTTTPSGALIMRIRAWQPRAYDYQINVHDLRYSRQKFRASH</sequence>
<dbReference type="EMBL" id="JYDT01000008">
    <property type="protein sequence ID" value="KRY92192.1"/>
    <property type="molecule type" value="Genomic_DNA"/>
</dbReference>
<keyword evidence="2" id="KW-1185">Reference proteome</keyword>
<name>A0A0V1G1Q4_TRIPS</name>
<proteinExistence type="predicted"/>
<dbReference type="Proteomes" id="UP000054995">
    <property type="component" value="Unassembled WGS sequence"/>
</dbReference>
<protein>
    <submittedName>
        <fullName evidence="1">Uncharacterized protein</fullName>
    </submittedName>
</protein>
<gene>
    <name evidence="1" type="ORF">T4D_9741</name>
</gene>
<comment type="caution">
    <text evidence="1">The sequence shown here is derived from an EMBL/GenBank/DDBJ whole genome shotgun (WGS) entry which is preliminary data.</text>
</comment>
<accession>A0A0V1G1Q4</accession>